<dbReference type="Proteomes" id="UP000284120">
    <property type="component" value="Unassembled WGS sequence"/>
</dbReference>
<feature type="signal peptide" evidence="1">
    <location>
        <begin position="1"/>
        <end position="22"/>
    </location>
</feature>
<accession>A0A3S4RSD9</accession>
<organism evidence="2 3">
    <name type="scientific">Pedobacter chitinilyticus</name>
    <dbReference type="NCBI Taxonomy" id="2233776"/>
    <lineage>
        <taxon>Bacteria</taxon>
        <taxon>Pseudomonadati</taxon>
        <taxon>Bacteroidota</taxon>
        <taxon>Sphingobacteriia</taxon>
        <taxon>Sphingobacteriales</taxon>
        <taxon>Sphingobacteriaceae</taxon>
        <taxon>Pedobacter</taxon>
    </lineage>
</organism>
<dbReference type="RefSeq" id="WP_113645462.1">
    <property type="nucleotide sequence ID" value="NZ_QMHN01000001.1"/>
</dbReference>
<dbReference type="AlphaFoldDB" id="A0A3S4RSD9"/>
<keyword evidence="3" id="KW-1185">Reference proteome</keyword>
<evidence type="ECO:0000313" key="3">
    <source>
        <dbReference type="Proteomes" id="UP000284120"/>
    </source>
</evidence>
<gene>
    <name evidence="2" type="ORF">DPV69_01055</name>
</gene>
<protein>
    <recommendedName>
        <fullName evidence="4">Bacterial toxin 23 domain-containing protein</fullName>
    </recommendedName>
</protein>
<dbReference type="OrthoDB" id="9808753at2"/>
<name>A0A3S4RSD9_9SPHI</name>
<dbReference type="CDD" id="cd19958">
    <property type="entry name" value="pyocin_knob"/>
    <property type="match status" value="1"/>
</dbReference>
<feature type="chain" id="PRO_5018707888" description="Bacterial toxin 23 domain-containing protein" evidence="1">
    <location>
        <begin position="23"/>
        <end position="324"/>
    </location>
</feature>
<proteinExistence type="predicted"/>
<evidence type="ECO:0008006" key="4">
    <source>
        <dbReference type="Google" id="ProtNLM"/>
    </source>
</evidence>
<evidence type="ECO:0000256" key="1">
    <source>
        <dbReference type="SAM" id="SignalP"/>
    </source>
</evidence>
<keyword evidence="1" id="KW-0732">Signal</keyword>
<sequence length="324" mass="35778">MKSRKIQCSLIGMLFFSGLAYGQTVPNISYDFQNLDLVSPVGQFVVGNGYNMLNAPFGDTGYWNVLSMRHGNPDNSYVTQIAGEFFGPRLAFRNTNSGSNKQWSEIYHNNNIPALKTALGIDPNILIGLDGSALGVNIKANWPGLTSSFARGFTVSDQNANSLFGIGAYGGVNNGAASMERGWIGRSYDDSYMNFLANGDVGIGTSTPKEKLSVNGKIRAKEIKVETANWPDYVFEEGYQNQSLTEIEQFIKRNKHLPGVPTAKQVEQEGVELGEMNKVLLKKIEELTLLLIDQNKKNQEQDELIKKMMIELKAQSSKKDKGNN</sequence>
<reference evidence="2 3" key="1">
    <citation type="submission" date="2018-06" db="EMBL/GenBank/DDBJ databases">
        <title>Pedobacter endophyticus sp. nov., an endophytic bacterium isolated from a leaf of Triticum aestivum.</title>
        <authorList>
            <person name="Zhang L."/>
        </authorList>
    </citation>
    <scope>NUCLEOTIDE SEQUENCE [LARGE SCALE GENOMIC DNA]</scope>
    <source>
        <strain evidence="2 3">CM134L-2</strain>
    </source>
</reference>
<dbReference type="EMBL" id="SAYW01000001">
    <property type="protein sequence ID" value="RWU09965.1"/>
    <property type="molecule type" value="Genomic_DNA"/>
</dbReference>
<comment type="caution">
    <text evidence="2">The sequence shown here is derived from an EMBL/GenBank/DDBJ whole genome shotgun (WGS) entry which is preliminary data.</text>
</comment>
<evidence type="ECO:0000313" key="2">
    <source>
        <dbReference type="EMBL" id="RWU09965.1"/>
    </source>
</evidence>